<dbReference type="SUPFAM" id="SSF52025">
    <property type="entry name" value="PA domain"/>
    <property type="match status" value="1"/>
</dbReference>
<feature type="compositionally biased region" description="Basic and acidic residues" evidence="9">
    <location>
        <begin position="380"/>
        <end position="389"/>
    </location>
</feature>
<evidence type="ECO:0000256" key="1">
    <source>
        <dbReference type="ARBA" id="ARBA00004167"/>
    </source>
</evidence>
<evidence type="ECO:0000313" key="12">
    <source>
        <dbReference type="EMBL" id="KAG2221456.1"/>
    </source>
</evidence>
<organism evidence="12 13">
    <name type="scientific">Circinella minor</name>
    <dbReference type="NCBI Taxonomy" id="1195481"/>
    <lineage>
        <taxon>Eukaryota</taxon>
        <taxon>Fungi</taxon>
        <taxon>Fungi incertae sedis</taxon>
        <taxon>Mucoromycota</taxon>
        <taxon>Mucoromycotina</taxon>
        <taxon>Mucoromycetes</taxon>
        <taxon>Mucorales</taxon>
        <taxon>Lichtheimiaceae</taxon>
        <taxon>Circinella</taxon>
    </lineage>
</organism>
<dbReference type="GO" id="GO:0008270">
    <property type="term" value="F:zinc ion binding"/>
    <property type="evidence" value="ECO:0007669"/>
    <property type="project" value="UniProtKB-KW"/>
</dbReference>
<dbReference type="Gene3D" id="3.50.30.30">
    <property type="match status" value="1"/>
</dbReference>
<dbReference type="GO" id="GO:0016020">
    <property type="term" value="C:membrane"/>
    <property type="evidence" value="ECO:0007669"/>
    <property type="project" value="UniProtKB-SubCell"/>
</dbReference>
<dbReference type="InterPro" id="IPR013083">
    <property type="entry name" value="Znf_RING/FYVE/PHD"/>
</dbReference>
<reference evidence="12 13" key="1">
    <citation type="submission" date="2020-12" db="EMBL/GenBank/DDBJ databases">
        <title>Metabolic potential, ecology and presence of endohyphal bacteria is reflected in genomic diversity of Mucoromycotina.</title>
        <authorList>
            <person name="Muszewska A."/>
            <person name="Okrasinska A."/>
            <person name="Steczkiewicz K."/>
            <person name="Drgas O."/>
            <person name="Orlowska M."/>
            <person name="Perlinska-Lenart U."/>
            <person name="Aleksandrzak-Piekarczyk T."/>
            <person name="Szatraj K."/>
            <person name="Zielenkiewicz U."/>
            <person name="Pilsyk S."/>
            <person name="Malc E."/>
            <person name="Mieczkowski P."/>
            <person name="Kruszewska J.S."/>
            <person name="Biernat P."/>
            <person name="Pawlowska J."/>
        </authorList>
    </citation>
    <scope>NUCLEOTIDE SEQUENCE [LARGE SCALE GENOMIC DNA]</scope>
    <source>
        <strain evidence="12 13">CBS 142.35</strain>
    </source>
</reference>
<feature type="region of interest" description="Disordered" evidence="9">
    <location>
        <begin position="337"/>
        <end position="356"/>
    </location>
</feature>
<dbReference type="InterPro" id="IPR046450">
    <property type="entry name" value="PA_dom_sf"/>
</dbReference>
<dbReference type="SMART" id="SM00184">
    <property type="entry name" value="RING"/>
    <property type="match status" value="1"/>
</dbReference>
<feature type="compositionally biased region" description="Basic and acidic residues" evidence="9">
    <location>
        <begin position="337"/>
        <end position="348"/>
    </location>
</feature>
<dbReference type="OrthoDB" id="8062037at2759"/>
<evidence type="ECO:0000256" key="3">
    <source>
        <dbReference type="ARBA" id="ARBA00022723"/>
    </source>
</evidence>
<evidence type="ECO:0000256" key="2">
    <source>
        <dbReference type="ARBA" id="ARBA00022692"/>
    </source>
</evidence>
<dbReference type="PANTHER" id="PTHR46539">
    <property type="entry name" value="E3 UBIQUITIN-PROTEIN LIGASE ATL42"/>
    <property type="match status" value="1"/>
</dbReference>
<dbReference type="Gene3D" id="3.30.40.10">
    <property type="entry name" value="Zinc/RING finger domain, C3HC4 (zinc finger)"/>
    <property type="match status" value="1"/>
</dbReference>
<dbReference type="InterPro" id="IPR003137">
    <property type="entry name" value="PA_domain"/>
</dbReference>
<keyword evidence="5" id="KW-0862">Zinc</keyword>
<evidence type="ECO:0000256" key="10">
    <source>
        <dbReference type="SAM" id="Phobius"/>
    </source>
</evidence>
<dbReference type="AlphaFoldDB" id="A0A8H7S2E2"/>
<evidence type="ECO:0000256" key="9">
    <source>
        <dbReference type="SAM" id="MobiDB-lite"/>
    </source>
</evidence>
<proteinExistence type="predicted"/>
<dbReference type="CDD" id="cd16454">
    <property type="entry name" value="RING-H2_PA-TM-RING"/>
    <property type="match status" value="1"/>
</dbReference>
<feature type="domain" description="RING-type" evidence="11">
    <location>
        <begin position="432"/>
        <end position="473"/>
    </location>
</feature>
<comment type="caution">
    <text evidence="12">The sequence shown here is derived from an EMBL/GenBank/DDBJ whole genome shotgun (WGS) entry which is preliminary data.</text>
</comment>
<evidence type="ECO:0000256" key="6">
    <source>
        <dbReference type="ARBA" id="ARBA00022989"/>
    </source>
</evidence>
<gene>
    <name evidence="12" type="ORF">INT45_004997</name>
</gene>
<evidence type="ECO:0000313" key="13">
    <source>
        <dbReference type="Proteomes" id="UP000646827"/>
    </source>
</evidence>
<dbReference type="InterPro" id="IPR001841">
    <property type="entry name" value="Znf_RING"/>
</dbReference>
<feature type="region of interest" description="Disordered" evidence="9">
    <location>
        <begin position="367"/>
        <end position="400"/>
    </location>
</feature>
<keyword evidence="4 8" id="KW-0863">Zinc-finger</keyword>
<evidence type="ECO:0000259" key="11">
    <source>
        <dbReference type="PROSITE" id="PS50089"/>
    </source>
</evidence>
<dbReference type="EMBL" id="JAEPRB010000108">
    <property type="protein sequence ID" value="KAG2221456.1"/>
    <property type="molecule type" value="Genomic_DNA"/>
</dbReference>
<dbReference type="Pfam" id="PF02225">
    <property type="entry name" value="PA"/>
    <property type="match status" value="1"/>
</dbReference>
<keyword evidence="3" id="KW-0479">Metal-binding</keyword>
<dbReference type="SUPFAM" id="SSF57850">
    <property type="entry name" value="RING/U-box"/>
    <property type="match status" value="1"/>
</dbReference>
<dbReference type="PANTHER" id="PTHR46539:SF1">
    <property type="entry name" value="E3 UBIQUITIN-PROTEIN LIGASE ATL42"/>
    <property type="match status" value="1"/>
</dbReference>
<feature type="transmembrane region" description="Helical" evidence="10">
    <location>
        <begin position="7"/>
        <end position="27"/>
    </location>
</feature>
<keyword evidence="6 10" id="KW-1133">Transmembrane helix</keyword>
<sequence length="564" mass="64603">MSRLVPTIMYALAIIMILWLIVGAITLPNASQWFKGKSASIQQDVVMLPFNKNNNTMISSDIHVQYVYGQWQYNSQMVVADNVPQPPIDGLQGILYDRGKSCELQDLNALPSLHLTTLFPNVSKVALIQRGDCFFSQKILNAQLDGASAAIVYNNISFDNDPDLDHNMCIQPNTISIPAYYVDLSIGLEMYDRLKNLTQLVQDEKNNLTDSYNKLQGDKEPDTLTRVTLYPPQRPRLDPWQFALIIIGVVIVTSLAIVVAMQCHLWRISRQQRRNGNQDDNDSLQDTLHDEDELWRGVVGPGVVSHRSRKRRLTQAIVDTLPTRIYGEEKQVDNECQKLSSEEKKGEQNKTCNNEEVVLPYYQDHEQKQSMQMNKEEEEGEKKESKQKEDSDDSSSCITNKTKSHSILSMVITLNHDNNEQQQQEQQEQASCVICLESFIHGDVLRTLPCQHEYHRDCIDTWLTKKSAACPLCLQTVQMPTEPPEAHIRESTQYTNERPSSIHQFQQIPVRTTEDDPGRIEESIELEPTNTTSNFNNNNNHHHNERAHINSMRRLWCYGEPPIM</sequence>
<dbReference type="PROSITE" id="PS50089">
    <property type="entry name" value="ZF_RING_2"/>
    <property type="match status" value="1"/>
</dbReference>
<protein>
    <recommendedName>
        <fullName evidence="11">RING-type domain-containing protein</fullName>
    </recommendedName>
</protein>
<evidence type="ECO:0000256" key="5">
    <source>
        <dbReference type="ARBA" id="ARBA00022833"/>
    </source>
</evidence>
<evidence type="ECO:0000256" key="4">
    <source>
        <dbReference type="ARBA" id="ARBA00022771"/>
    </source>
</evidence>
<name>A0A8H7S2E2_9FUNG</name>
<evidence type="ECO:0000256" key="7">
    <source>
        <dbReference type="ARBA" id="ARBA00023136"/>
    </source>
</evidence>
<accession>A0A8H7S2E2</accession>
<feature type="transmembrane region" description="Helical" evidence="10">
    <location>
        <begin position="240"/>
        <end position="265"/>
    </location>
</feature>
<keyword evidence="2 10" id="KW-0812">Transmembrane</keyword>
<keyword evidence="13" id="KW-1185">Reference proteome</keyword>
<comment type="subcellular location">
    <subcellularLocation>
        <location evidence="1">Membrane</location>
        <topology evidence="1">Single-pass membrane protein</topology>
    </subcellularLocation>
</comment>
<evidence type="ECO:0000256" key="8">
    <source>
        <dbReference type="PROSITE-ProRule" id="PRU00175"/>
    </source>
</evidence>
<dbReference type="Pfam" id="PF13639">
    <property type="entry name" value="zf-RING_2"/>
    <property type="match status" value="1"/>
</dbReference>
<keyword evidence="7 10" id="KW-0472">Membrane</keyword>
<dbReference type="Proteomes" id="UP000646827">
    <property type="component" value="Unassembled WGS sequence"/>
</dbReference>